<organism evidence="2 3">
    <name type="scientific">Candidatus Kaiserbacteria bacterium RIFCSPLOWO2_12_FULL_45_26</name>
    <dbReference type="NCBI Taxonomy" id="1798525"/>
    <lineage>
        <taxon>Bacteria</taxon>
        <taxon>Candidatus Kaiseribacteriota</taxon>
    </lineage>
</organism>
<dbReference type="EMBL" id="MFMM01000001">
    <property type="protein sequence ID" value="OGG84790.1"/>
    <property type="molecule type" value="Genomic_DNA"/>
</dbReference>
<dbReference type="Proteomes" id="UP000177325">
    <property type="component" value="Unassembled WGS sequence"/>
</dbReference>
<dbReference type="SUPFAM" id="SSF53098">
    <property type="entry name" value="Ribonuclease H-like"/>
    <property type="match status" value="1"/>
</dbReference>
<dbReference type="GO" id="GO:0003676">
    <property type="term" value="F:nucleic acid binding"/>
    <property type="evidence" value="ECO:0007669"/>
    <property type="project" value="InterPro"/>
</dbReference>
<dbReference type="GO" id="GO:0004527">
    <property type="term" value="F:exonuclease activity"/>
    <property type="evidence" value="ECO:0007669"/>
    <property type="project" value="UniProtKB-ARBA"/>
</dbReference>
<dbReference type="InterPro" id="IPR036397">
    <property type="entry name" value="RNaseH_sf"/>
</dbReference>
<gene>
    <name evidence="2" type="ORF">A3G90_01765</name>
</gene>
<protein>
    <recommendedName>
        <fullName evidence="1">Exonuclease domain-containing protein</fullName>
    </recommendedName>
</protein>
<accession>A0A1F6FG09</accession>
<evidence type="ECO:0000259" key="1">
    <source>
        <dbReference type="SMART" id="SM00479"/>
    </source>
</evidence>
<dbReference type="Gene3D" id="3.30.420.10">
    <property type="entry name" value="Ribonuclease H-like superfamily/Ribonuclease H"/>
    <property type="match status" value="1"/>
</dbReference>
<proteinExistence type="predicted"/>
<name>A0A1F6FG09_9BACT</name>
<reference evidence="2 3" key="1">
    <citation type="journal article" date="2016" name="Nat. Commun.">
        <title>Thousands of microbial genomes shed light on interconnected biogeochemical processes in an aquifer system.</title>
        <authorList>
            <person name="Anantharaman K."/>
            <person name="Brown C.T."/>
            <person name="Hug L.A."/>
            <person name="Sharon I."/>
            <person name="Castelle C.J."/>
            <person name="Probst A.J."/>
            <person name="Thomas B.C."/>
            <person name="Singh A."/>
            <person name="Wilkins M.J."/>
            <person name="Karaoz U."/>
            <person name="Brodie E.L."/>
            <person name="Williams K.H."/>
            <person name="Hubbard S.S."/>
            <person name="Banfield J.F."/>
        </authorList>
    </citation>
    <scope>NUCLEOTIDE SEQUENCE [LARGE SCALE GENOMIC DNA]</scope>
</reference>
<feature type="domain" description="Exonuclease" evidence="1">
    <location>
        <begin position="6"/>
        <end position="175"/>
    </location>
</feature>
<evidence type="ECO:0000313" key="2">
    <source>
        <dbReference type="EMBL" id="OGG84790.1"/>
    </source>
</evidence>
<dbReference type="InterPro" id="IPR012337">
    <property type="entry name" value="RNaseH-like_sf"/>
</dbReference>
<evidence type="ECO:0000313" key="3">
    <source>
        <dbReference type="Proteomes" id="UP000177325"/>
    </source>
</evidence>
<dbReference type="InterPro" id="IPR013520">
    <property type="entry name" value="Ribonucl_H"/>
</dbReference>
<dbReference type="SMART" id="SM00479">
    <property type="entry name" value="EXOIII"/>
    <property type="match status" value="1"/>
</dbReference>
<dbReference type="Pfam" id="PF00929">
    <property type="entry name" value="RNase_T"/>
    <property type="match status" value="1"/>
</dbReference>
<sequence>MKFHKDILVIDFEGVKKPVQIGAILLDKETLEEKASFSSYIYADLEGYVSPKSGITQEMVNGAPKQTEVGKMIYDKFGSDIFVASFVQNMDINHFQTLLFAAGVDFMEGKTDFKKYDFHILDIWPIAYVHLLKNGYTGGIGSEEMFQAFGAQARGLHDALEDCRIAAEVLRKIVA</sequence>
<comment type="caution">
    <text evidence="2">The sequence shown here is derived from an EMBL/GenBank/DDBJ whole genome shotgun (WGS) entry which is preliminary data.</text>
</comment>
<dbReference type="AlphaFoldDB" id="A0A1F6FG09"/>